<comment type="caution">
    <text evidence="4">The sequence shown here is derived from an EMBL/GenBank/DDBJ whole genome shotgun (WGS) entry which is preliminary data.</text>
</comment>
<proteinExistence type="predicted"/>
<accession>A0A402BBU2</accession>
<dbReference type="Pfam" id="PF22316">
    <property type="entry name" value="ABhydrolase-like_N"/>
    <property type="match status" value="1"/>
</dbReference>
<evidence type="ECO:0000259" key="3">
    <source>
        <dbReference type="Pfam" id="PF22316"/>
    </source>
</evidence>
<name>A0A402BBU2_9CHLR</name>
<keyword evidence="1" id="KW-0732">Signal</keyword>
<dbReference type="NCBIfam" id="NF047558">
    <property type="entry name" value="TPR_END_plus"/>
    <property type="match status" value="1"/>
</dbReference>
<dbReference type="RefSeq" id="WP_126628962.1">
    <property type="nucleotide sequence ID" value="NZ_BIFT01000001.1"/>
</dbReference>
<dbReference type="GO" id="GO:0016787">
    <property type="term" value="F:hydrolase activity"/>
    <property type="evidence" value="ECO:0007669"/>
    <property type="project" value="UniProtKB-KW"/>
</dbReference>
<dbReference type="Gene3D" id="3.40.50.1820">
    <property type="entry name" value="alpha/beta hydrolase"/>
    <property type="match status" value="1"/>
</dbReference>
<feature type="domain" description="BCE-2095-like N-terminal" evidence="3">
    <location>
        <begin position="6"/>
        <end position="108"/>
    </location>
</feature>
<protein>
    <submittedName>
        <fullName evidence="4">Alpha/beta hydrolase</fullName>
    </submittedName>
</protein>
<evidence type="ECO:0000313" key="4">
    <source>
        <dbReference type="EMBL" id="GCE28786.1"/>
    </source>
</evidence>
<organism evidence="4 5">
    <name type="scientific">Dictyobacter alpinus</name>
    <dbReference type="NCBI Taxonomy" id="2014873"/>
    <lineage>
        <taxon>Bacteria</taxon>
        <taxon>Bacillati</taxon>
        <taxon>Chloroflexota</taxon>
        <taxon>Ktedonobacteria</taxon>
        <taxon>Ktedonobacterales</taxon>
        <taxon>Dictyobacteraceae</taxon>
        <taxon>Dictyobacter</taxon>
    </lineage>
</organism>
<dbReference type="InterPro" id="IPR017395">
    <property type="entry name" value="Chlorophyllase-like"/>
</dbReference>
<dbReference type="InterPro" id="IPR050955">
    <property type="entry name" value="Plant_Biomass_Hydrol_Est"/>
</dbReference>
<dbReference type="Pfam" id="PF07224">
    <property type="entry name" value="Chlorophyllase"/>
    <property type="match status" value="1"/>
</dbReference>
<keyword evidence="2 4" id="KW-0378">Hydrolase</keyword>
<evidence type="ECO:0000313" key="5">
    <source>
        <dbReference type="Proteomes" id="UP000287171"/>
    </source>
</evidence>
<dbReference type="SUPFAM" id="SSF53474">
    <property type="entry name" value="alpha/beta-Hydrolases"/>
    <property type="match status" value="1"/>
</dbReference>
<dbReference type="EMBL" id="BIFT01000001">
    <property type="protein sequence ID" value="GCE28786.1"/>
    <property type="molecule type" value="Genomic_DNA"/>
</dbReference>
<gene>
    <name evidence="4" type="ORF">KDA_42700</name>
</gene>
<evidence type="ECO:0000256" key="1">
    <source>
        <dbReference type="ARBA" id="ARBA00022729"/>
    </source>
</evidence>
<dbReference type="InterPro" id="IPR029058">
    <property type="entry name" value="AB_hydrolase_fold"/>
</dbReference>
<dbReference type="OrthoDB" id="145713at2"/>
<dbReference type="Proteomes" id="UP000287171">
    <property type="component" value="Unassembled WGS sequence"/>
</dbReference>
<sequence length="316" mass="35705">MSNMTYQDLNEQFFKLHGAKEYEQAVTLLAGKEQQFPEHARDIYYNRLCVEALASKQSEALQTLKQALEQGYWYAPEWLQKDADLVSLRELPEFKEAIKICEQHLETAQFMARPELVVLPAGTTETRYPLLVAMHGNNGNAANNSEPWTGVAEHGWLVALPQSSQIVGQDAYIWDDRMKSTHEIQAHLETLWQKHSLDPRRVVLGGFSMGGGQAVWMALHKSVLTLGFVALAPYLTKDELDALPALLAEHQTPHIRGYIIVSERDQECLPIAHQIADIMHNANLPCELEIIPDLGHSYPKDFSERVIKALAFVEPQ</sequence>
<dbReference type="PANTHER" id="PTHR43037">
    <property type="entry name" value="UNNAMED PRODUCT-RELATED"/>
    <property type="match status" value="1"/>
</dbReference>
<dbReference type="InterPro" id="IPR054527">
    <property type="entry name" value="BCE_2095-like_N"/>
</dbReference>
<keyword evidence="5" id="KW-1185">Reference proteome</keyword>
<dbReference type="AlphaFoldDB" id="A0A402BBU2"/>
<dbReference type="PANTHER" id="PTHR43037:SF5">
    <property type="entry name" value="FERULOYL ESTERASE"/>
    <property type="match status" value="1"/>
</dbReference>
<evidence type="ECO:0000256" key="2">
    <source>
        <dbReference type="ARBA" id="ARBA00022801"/>
    </source>
</evidence>
<reference evidence="5" key="1">
    <citation type="submission" date="2018-12" db="EMBL/GenBank/DDBJ databases">
        <title>Tengunoibacter tsumagoiensis gen. nov., sp. nov., Dictyobacter kobayashii sp. nov., D. alpinus sp. nov., and D. joshuensis sp. nov. and description of Dictyobacteraceae fam. nov. within the order Ktedonobacterales isolated from Tengu-no-mugimeshi.</title>
        <authorList>
            <person name="Wang C.M."/>
            <person name="Zheng Y."/>
            <person name="Sakai Y."/>
            <person name="Toyoda A."/>
            <person name="Minakuchi Y."/>
            <person name="Abe K."/>
            <person name="Yokota A."/>
            <person name="Yabe S."/>
        </authorList>
    </citation>
    <scope>NUCLEOTIDE SEQUENCE [LARGE SCALE GENOMIC DNA]</scope>
    <source>
        <strain evidence="5">Uno16</strain>
    </source>
</reference>